<evidence type="ECO:0000259" key="8">
    <source>
        <dbReference type="PROSITE" id="PS50893"/>
    </source>
</evidence>
<dbReference type="GO" id="GO:0055052">
    <property type="term" value="C:ATP-binding cassette (ABC) transporter complex, substrate-binding subunit-containing"/>
    <property type="evidence" value="ECO:0007669"/>
    <property type="project" value="TreeGrafter"/>
</dbReference>
<dbReference type="InterPro" id="IPR003593">
    <property type="entry name" value="AAA+_ATPase"/>
</dbReference>
<keyword evidence="10" id="KW-1185">Reference proteome</keyword>
<dbReference type="InterPro" id="IPR012340">
    <property type="entry name" value="NA-bd_OB-fold"/>
</dbReference>
<evidence type="ECO:0000256" key="7">
    <source>
        <dbReference type="ARBA" id="ARBA00023136"/>
    </source>
</evidence>
<gene>
    <name evidence="9" type="ORF">SAMN05428998_112147</name>
</gene>
<dbReference type="PROSITE" id="PS00211">
    <property type="entry name" value="ABC_TRANSPORTER_1"/>
    <property type="match status" value="1"/>
</dbReference>
<comment type="similarity">
    <text evidence="1">Belongs to the ABC transporter superfamily.</text>
</comment>
<dbReference type="InterPro" id="IPR027417">
    <property type="entry name" value="P-loop_NTPase"/>
</dbReference>
<dbReference type="GO" id="GO:0016887">
    <property type="term" value="F:ATP hydrolysis activity"/>
    <property type="evidence" value="ECO:0007669"/>
    <property type="project" value="InterPro"/>
</dbReference>
<keyword evidence="9" id="KW-0762">Sugar transport</keyword>
<dbReference type="SUPFAM" id="SSF50331">
    <property type="entry name" value="MOP-like"/>
    <property type="match status" value="1"/>
</dbReference>
<keyword evidence="6" id="KW-1278">Translocase</keyword>
<reference evidence="9 10" key="1">
    <citation type="submission" date="2017-04" db="EMBL/GenBank/DDBJ databases">
        <authorList>
            <person name="Afonso C.L."/>
            <person name="Miller P.J."/>
            <person name="Scott M.A."/>
            <person name="Spackman E."/>
            <person name="Goraichik I."/>
            <person name="Dimitrov K.M."/>
            <person name="Suarez D.L."/>
            <person name="Swayne D.E."/>
        </authorList>
    </citation>
    <scope>NUCLEOTIDE SEQUENCE [LARGE SCALE GENOMIC DNA]</scope>
    <source>
        <strain evidence="9 10">USBA 355</strain>
    </source>
</reference>
<protein>
    <submittedName>
        <fullName evidence="9">Multiple sugar transport system ATP-binding protein</fullName>
    </submittedName>
</protein>
<evidence type="ECO:0000256" key="1">
    <source>
        <dbReference type="ARBA" id="ARBA00005417"/>
    </source>
</evidence>
<keyword evidence="7" id="KW-0472">Membrane</keyword>
<dbReference type="Gene3D" id="2.40.50.140">
    <property type="entry name" value="Nucleic acid-binding proteins"/>
    <property type="match status" value="1"/>
</dbReference>
<evidence type="ECO:0000313" key="10">
    <source>
        <dbReference type="Proteomes" id="UP000192917"/>
    </source>
</evidence>
<dbReference type="InterPro" id="IPR003439">
    <property type="entry name" value="ABC_transporter-like_ATP-bd"/>
</dbReference>
<evidence type="ECO:0000256" key="6">
    <source>
        <dbReference type="ARBA" id="ARBA00022967"/>
    </source>
</evidence>
<dbReference type="CDD" id="cd03259">
    <property type="entry name" value="ABC_Carb_Solutes_like"/>
    <property type="match status" value="1"/>
</dbReference>
<name>A0A1Y6C6W8_9PROT</name>
<dbReference type="PROSITE" id="PS50893">
    <property type="entry name" value="ABC_TRANSPORTER_2"/>
    <property type="match status" value="1"/>
</dbReference>
<keyword evidence="3" id="KW-1003">Cell membrane</keyword>
<dbReference type="Proteomes" id="UP000192917">
    <property type="component" value="Unassembled WGS sequence"/>
</dbReference>
<evidence type="ECO:0000256" key="4">
    <source>
        <dbReference type="ARBA" id="ARBA00022741"/>
    </source>
</evidence>
<evidence type="ECO:0000256" key="5">
    <source>
        <dbReference type="ARBA" id="ARBA00022840"/>
    </source>
</evidence>
<proteinExistence type="inferred from homology"/>
<dbReference type="SMART" id="SM00382">
    <property type="entry name" value="AAA"/>
    <property type="match status" value="1"/>
</dbReference>
<dbReference type="EMBL" id="FWZX01000012">
    <property type="protein sequence ID" value="SMF37413.1"/>
    <property type="molecule type" value="Genomic_DNA"/>
</dbReference>
<dbReference type="RefSeq" id="WP_179243954.1">
    <property type="nucleotide sequence ID" value="NZ_FWZX01000012.1"/>
</dbReference>
<keyword evidence="2" id="KW-0813">Transport</keyword>
<keyword evidence="5 9" id="KW-0067">ATP-binding</keyword>
<dbReference type="Gene3D" id="3.40.50.300">
    <property type="entry name" value="P-loop containing nucleotide triphosphate hydrolases"/>
    <property type="match status" value="1"/>
</dbReference>
<evidence type="ECO:0000313" key="9">
    <source>
        <dbReference type="EMBL" id="SMF37413.1"/>
    </source>
</evidence>
<dbReference type="Gene3D" id="2.40.50.100">
    <property type="match status" value="1"/>
</dbReference>
<dbReference type="InterPro" id="IPR015853">
    <property type="entry name" value="ABC_transpr_FbpC"/>
</dbReference>
<organism evidence="9 10">
    <name type="scientific">Tistlia consotensis USBA 355</name>
    <dbReference type="NCBI Taxonomy" id="560819"/>
    <lineage>
        <taxon>Bacteria</taxon>
        <taxon>Pseudomonadati</taxon>
        <taxon>Pseudomonadota</taxon>
        <taxon>Alphaproteobacteria</taxon>
        <taxon>Rhodospirillales</taxon>
        <taxon>Rhodovibrionaceae</taxon>
        <taxon>Tistlia</taxon>
    </lineage>
</organism>
<dbReference type="InterPro" id="IPR017871">
    <property type="entry name" value="ABC_transporter-like_CS"/>
</dbReference>
<accession>A0A1Y6C6W8</accession>
<dbReference type="InterPro" id="IPR047641">
    <property type="entry name" value="ABC_transpr_MalK/UgpC-like"/>
</dbReference>
<evidence type="ECO:0000256" key="2">
    <source>
        <dbReference type="ARBA" id="ARBA00022448"/>
    </source>
</evidence>
<keyword evidence="4" id="KW-0547">Nucleotide-binding</keyword>
<dbReference type="GO" id="GO:0015408">
    <property type="term" value="F:ABC-type ferric iron transporter activity"/>
    <property type="evidence" value="ECO:0007669"/>
    <property type="project" value="InterPro"/>
</dbReference>
<dbReference type="PANTHER" id="PTHR43875:SF15">
    <property type="entry name" value="TREHALOSE IMPORT ATP-BINDING PROTEIN SUGC"/>
    <property type="match status" value="1"/>
</dbReference>
<dbReference type="PANTHER" id="PTHR43875">
    <property type="entry name" value="MALTODEXTRIN IMPORT ATP-BINDING PROTEIN MSMX"/>
    <property type="match status" value="1"/>
</dbReference>
<dbReference type="STRING" id="560819.SAMN05428998_112147"/>
<dbReference type="AlphaFoldDB" id="A0A1Y6C6W8"/>
<sequence>MSDAPSGRLVLEGVAKRFGAIQALDEVALAIEPGEVLAVTGPSGAGKTTLCRLIAGLERPDRGRLTLGGADLAQVPARRRRVAYLFESYALFPHLSVFENAASPLRAPGQLPPLGAGELSERVQQALDLLGIGHLAGRLPAELSGGQKQRVALARALVQEGATATLLDEPISHLDAKLRHRLRGEIKRRLAARPAPAIWSTPDGLEALSVGDRVAVLIDGRIEQLATPQEIWERPASVRVARLIGDPPMSLVEGRVAQGEGPPALVTGEGARLPLQPSLAAGLLQLAGREAVTLGLKPRAIRFLPLGEAGAGSLPQVEIYTVEPFGKHAIVSARIGAALLRAKTAGNCGLAVGQRVGLQLESDGLMVFDGRSGRAIELPSRTAGVA</sequence>
<feature type="domain" description="ABC transporter" evidence="8">
    <location>
        <begin position="9"/>
        <end position="244"/>
    </location>
</feature>
<dbReference type="SUPFAM" id="SSF52540">
    <property type="entry name" value="P-loop containing nucleoside triphosphate hydrolases"/>
    <property type="match status" value="1"/>
</dbReference>
<dbReference type="Pfam" id="PF00005">
    <property type="entry name" value="ABC_tran"/>
    <property type="match status" value="1"/>
</dbReference>
<evidence type="ECO:0000256" key="3">
    <source>
        <dbReference type="ARBA" id="ARBA00022475"/>
    </source>
</evidence>
<dbReference type="GO" id="GO:0005524">
    <property type="term" value="F:ATP binding"/>
    <property type="evidence" value="ECO:0007669"/>
    <property type="project" value="UniProtKB-KW"/>
</dbReference>
<dbReference type="InterPro" id="IPR008995">
    <property type="entry name" value="Mo/tungstate-bd_C_term_dom"/>
</dbReference>